<dbReference type="InterPro" id="IPR015424">
    <property type="entry name" value="PyrdxlP-dep_Trfase"/>
</dbReference>
<dbReference type="EMBL" id="JAZBJM010000011">
    <property type="protein sequence ID" value="MEM0519334.1"/>
    <property type="molecule type" value="Genomic_DNA"/>
</dbReference>
<dbReference type="InterPro" id="IPR000653">
    <property type="entry name" value="DegT/StrS_aminotransferase"/>
</dbReference>
<feature type="active site" description="Proton acceptor" evidence="3">
    <location>
        <position position="190"/>
    </location>
</feature>
<keyword evidence="6" id="KW-0032">Aminotransferase</keyword>
<evidence type="ECO:0000313" key="8">
    <source>
        <dbReference type="Proteomes" id="UP001388259"/>
    </source>
</evidence>
<evidence type="ECO:0000256" key="4">
    <source>
        <dbReference type="PIRSR" id="PIRSR000390-2"/>
    </source>
</evidence>
<gene>
    <name evidence="7" type="ORF">VZD24_12890</name>
    <name evidence="6" type="ORF">VZD85_13305</name>
</gene>
<dbReference type="RefSeq" id="WP_342687850.1">
    <property type="nucleotide sequence ID" value="NZ_JAZBJM010000011.1"/>
</dbReference>
<evidence type="ECO:0000256" key="5">
    <source>
        <dbReference type="RuleBase" id="RU004508"/>
    </source>
</evidence>
<name>A0AB35YTD1_9FLAO</name>
<dbReference type="Proteomes" id="UP001388259">
    <property type="component" value="Unassembled WGS sequence"/>
</dbReference>
<sequence>MIPFLDLKAINQRFEAEFQDSFQQFIDSGYYILGNQVKIFEANFARFCGAKHCIGVGNGLDALRLILEGYKILGKLNENDEVLVASNTYIATILAIKQAGLKPVLVEADFDTYNFDLTSLINSISEKTKAIMPVHLYGQISLMEELLKISEEHNLLVIEDAAQAHGAKNASGKRAGNIGNAAGFSFYPSKNLGALGDGGAVTTNDDALAEIVQKLRNYGTSTKYVNELMGFNSRLDELQAAFLNVKLPTLDADNERRRAIAKRYISEIKNKKITLPKYDGSENHVFHLFVIRVENRNVFIDYLDRNGIGHLIHYPIPPHKQQALTEFAHLSFLKTEKIHEKVISIPMSPIMADEEVDRVCRVLNLY</sequence>
<dbReference type="Pfam" id="PF01041">
    <property type="entry name" value="DegT_DnrJ_EryC1"/>
    <property type="match status" value="1"/>
</dbReference>
<dbReference type="PANTHER" id="PTHR30244">
    <property type="entry name" value="TRANSAMINASE"/>
    <property type="match status" value="1"/>
</dbReference>
<keyword evidence="9" id="KW-1185">Reference proteome</keyword>
<dbReference type="AlphaFoldDB" id="A0AB35YTD1"/>
<dbReference type="PIRSF" id="PIRSF000390">
    <property type="entry name" value="PLP_StrS"/>
    <property type="match status" value="1"/>
</dbReference>
<feature type="modified residue" description="N6-(pyridoxal phosphate)lysine" evidence="4">
    <location>
        <position position="190"/>
    </location>
</feature>
<keyword evidence="1 4" id="KW-0663">Pyridoxal phosphate</keyword>
<comment type="similarity">
    <text evidence="2 5">Belongs to the DegT/DnrJ/EryC1 family.</text>
</comment>
<dbReference type="InterPro" id="IPR015421">
    <property type="entry name" value="PyrdxlP-dep_Trfase_major"/>
</dbReference>
<dbReference type="EMBL" id="JBANCF010000012">
    <property type="protein sequence ID" value="MEM0574415.1"/>
    <property type="molecule type" value="Genomic_DNA"/>
</dbReference>
<evidence type="ECO:0000313" key="7">
    <source>
        <dbReference type="EMBL" id="MEM0574415.1"/>
    </source>
</evidence>
<keyword evidence="6" id="KW-0808">Transferase</keyword>
<accession>A0AB35YTD1</accession>
<evidence type="ECO:0000256" key="3">
    <source>
        <dbReference type="PIRSR" id="PIRSR000390-1"/>
    </source>
</evidence>
<proteinExistence type="inferred from homology"/>
<reference evidence="6 9" key="1">
    <citation type="submission" date="2024-01" db="EMBL/GenBank/DDBJ databases">
        <title>Aequorivita flavus sp. nov., isolated from deep-sea sediment.</title>
        <authorList>
            <person name="Chen X."/>
        </authorList>
    </citation>
    <scope>NUCLEOTIDE SEQUENCE</scope>
    <source>
        <strain evidence="6">MCCC 1A16923</strain>
        <strain evidence="7 9">MCCC 1A16935</strain>
    </source>
</reference>
<comment type="caution">
    <text evidence="6">The sequence shown here is derived from an EMBL/GenBank/DDBJ whole genome shotgun (WGS) entry which is preliminary data.</text>
</comment>
<dbReference type="Gene3D" id="3.40.640.10">
    <property type="entry name" value="Type I PLP-dependent aspartate aminotransferase-like (Major domain)"/>
    <property type="match status" value="1"/>
</dbReference>
<organism evidence="6 8">
    <name type="scientific">Aequorivita flava</name>
    <dbReference type="NCBI Taxonomy" id="3114371"/>
    <lineage>
        <taxon>Bacteria</taxon>
        <taxon>Pseudomonadati</taxon>
        <taxon>Bacteroidota</taxon>
        <taxon>Flavobacteriia</taxon>
        <taxon>Flavobacteriales</taxon>
        <taxon>Flavobacteriaceae</taxon>
        <taxon>Aequorivita</taxon>
    </lineage>
</organism>
<protein>
    <submittedName>
        <fullName evidence="6">DegT/DnrJ/EryC1/StrS family aminotransferase</fullName>
        <ecNumber evidence="6">2.6.1.-</ecNumber>
    </submittedName>
</protein>
<dbReference type="Gene3D" id="3.90.1150.10">
    <property type="entry name" value="Aspartate Aminotransferase, domain 1"/>
    <property type="match status" value="1"/>
</dbReference>
<dbReference type="SUPFAM" id="SSF53383">
    <property type="entry name" value="PLP-dependent transferases"/>
    <property type="match status" value="1"/>
</dbReference>
<dbReference type="EC" id="2.6.1.-" evidence="6"/>
<evidence type="ECO:0000256" key="2">
    <source>
        <dbReference type="ARBA" id="ARBA00037999"/>
    </source>
</evidence>
<dbReference type="InterPro" id="IPR015422">
    <property type="entry name" value="PyrdxlP-dep_Trfase_small"/>
</dbReference>
<dbReference type="Proteomes" id="UP001390963">
    <property type="component" value="Unassembled WGS sequence"/>
</dbReference>
<evidence type="ECO:0000313" key="9">
    <source>
        <dbReference type="Proteomes" id="UP001390963"/>
    </source>
</evidence>
<dbReference type="GO" id="GO:0000271">
    <property type="term" value="P:polysaccharide biosynthetic process"/>
    <property type="evidence" value="ECO:0007669"/>
    <property type="project" value="TreeGrafter"/>
</dbReference>
<dbReference type="PANTHER" id="PTHR30244:SF36">
    <property type="entry name" value="3-OXO-GLUCOSE-6-PHOSPHATE:GLUTAMATE AMINOTRANSFERASE"/>
    <property type="match status" value="1"/>
</dbReference>
<dbReference type="GO" id="GO:0008483">
    <property type="term" value="F:transaminase activity"/>
    <property type="evidence" value="ECO:0007669"/>
    <property type="project" value="UniProtKB-KW"/>
</dbReference>
<dbReference type="CDD" id="cd00616">
    <property type="entry name" value="AHBA_syn"/>
    <property type="match status" value="1"/>
</dbReference>
<evidence type="ECO:0000256" key="1">
    <source>
        <dbReference type="ARBA" id="ARBA00022898"/>
    </source>
</evidence>
<evidence type="ECO:0000313" key="6">
    <source>
        <dbReference type="EMBL" id="MEM0519334.1"/>
    </source>
</evidence>
<dbReference type="GO" id="GO:0030170">
    <property type="term" value="F:pyridoxal phosphate binding"/>
    <property type="evidence" value="ECO:0007669"/>
    <property type="project" value="TreeGrafter"/>
</dbReference>